<organism evidence="2 3">
    <name type="scientific">Priestia megaterium</name>
    <name type="common">Bacillus megaterium</name>
    <dbReference type="NCBI Taxonomy" id="1404"/>
    <lineage>
        <taxon>Bacteria</taxon>
        <taxon>Bacillati</taxon>
        <taxon>Bacillota</taxon>
        <taxon>Bacilli</taxon>
        <taxon>Bacillales</taxon>
        <taxon>Bacillaceae</taxon>
        <taxon>Priestia</taxon>
    </lineage>
</organism>
<feature type="region of interest" description="Disordered" evidence="1">
    <location>
        <begin position="112"/>
        <end position="136"/>
    </location>
</feature>
<dbReference type="RefSeq" id="WP_016765459.1">
    <property type="nucleotide sequence ID" value="NZ_CAXOOG010000164.1"/>
</dbReference>
<proteinExistence type="predicted"/>
<dbReference type="EMBL" id="CP045272">
    <property type="protein sequence ID" value="QJX75685.1"/>
    <property type="molecule type" value="Genomic_DNA"/>
</dbReference>
<dbReference type="Pfam" id="PF14071">
    <property type="entry name" value="YlbD_coat"/>
    <property type="match status" value="1"/>
</dbReference>
<evidence type="ECO:0000256" key="1">
    <source>
        <dbReference type="SAM" id="MobiDB-lite"/>
    </source>
</evidence>
<sequence length="136" mass="15520">MKETKRELHPSVVEFKQFVKSHPKLVEQVRKQQKTWKEFYEDWYLFGAEDPMWEAYRSEESAKTEPAAATEEKKDIMGTIVSSLKNMDLNQMQNHITNVNSAISNIQQVLQQFQPSKPSGGGAASGPGNPFGFRKD</sequence>
<name>A0A6M6DWP5_PRIMG</name>
<accession>A0A6M6DWP5</accession>
<evidence type="ECO:0000313" key="3">
    <source>
        <dbReference type="Proteomes" id="UP000501076"/>
    </source>
</evidence>
<dbReference type="InterPro" id="IPR025953">
    <property type="entry name" value="YlbD_coat"/>
</dbReference>
<dbReference type="AlphaFoldDB" id="A0A6M6DWP5"/>
<dbReference type="Proteomes" id="UP000501076">
    <property type="component" value="Chromosome"/>
</dbReference>
<reference evidence="2 3" key="1">
    <citation type="submission" date="2019-10" db="EMBL/GenBank/DDBJ databases">
        <title>Complete genome sequences for adaption low water activity.</title>
        <authorList>
            <person name="Zhao L."/>
            <person name="Zhong J."/>
        </authorList>
    </citation>
    <scope>NUCLEOTIDE SEQUENCE [LARGE SCALE GENOMIC DNA]</scope>
    <source>
        <strain evidence="2 3">FDU301</strain>
    </source>
</reference>
<gene>
    <name evidence="2" type="ORF">FDZ14_05600</name>
</gene>
<protein>
    <submittedName>
        <fullName evidence="2">Cytosolic protein</fullName>
    </submittedName>
</protein>
<evidence type="ECO:0000313" key="2">
    <source>
        <dbReference type="EMBL" id="QJX75685.1"/>
    </source>
</evidence>